<dbReference type="Gene3D" id="3.40.390.30">
    <property type="entry name" value="Metalloproteases ('zincins'), catalytic domain"/>
    <property type="match status" value="1"/>
</dbReference>
<evidence type="ECO:0000256" key="7">
    <source>
        <dbReference type="ARBA" id="ARBA00022833"/>
    </source>
</evidence>
<dbReference type="PANTHER" id="PTHR46986">
    <property type="entry name" value="ENDORIBONUCLEASE YBEY, CHLOROPLASTIC"/>
    <property type="match status" value="1"/>
</dbReference>
<dbReference type="InterPro" id="IPR002036">
    <property type="entry name" value="YbeY"/>
</dbReference>
<keyword evidence="6" id="KW-0378">Hydrolase</keyword>
<dbReference type="InterPro" id="IPR020549">
    <property type="entry name" value="YbeY_CS"/>
</dbReference>
<dbReference type="GO" id="GO:0006364">
    <property type="term" value="P:rRNA processing"/>
    <property type="evidence" value="ECO:0007669"/>
    <property type="project" value="InterPro"/>
</dbReference>
<dbReference type="AlphaFoldDB" id="A0A2G8KN17"/>
<evidence type="ECO:0000313" key="9">
    <source>
        <dbReference type="Proteomes" id="UP000230750"/>
    </source>
</evidence>
<evidence type="ECO:0000256" key="6">
    <source>
        <dbReference type="ARBA" id="ARBA00022801"/>
    </source>
</evidence>
<evidence type="ECO:0000256" key="4">
    <source>
        <dbReference type="ARBA" id="ARBA00022723"/>
    </source>
</evidence>
<evidence type="ECO:0000256" key="2">
    <source>
        <dbReference type="ARBA" id="ARBA00010875"/>
    </source>
</evidence>
<proteinExistence type="inferred from homology"/>
<sequence length="164" mass="18584">MTLLLRNLQKAVSVNVPKLKQDVQSLRRIMHVQRFDVAVLCVDDNKIQELNKMYRGVDKVTDVLSFPANEIQVPGRLPDPWSDLADLGDIFLGMPYIYNQCVKDGTTIEAVLPAIITHGFCHLMGFDHENKEQWLEMRAKEVSILEKFNKITGNGSTPLATSWS</sequence>
<comment type="similarity">
    <text evidence="2">Belongs to the endoribonuclease YbeY family.</text>
</comment>
<organism evidence="8 9">
    <name type="scientific">Stichopus japonicus</name>
    <name type="common">Sea cucumber</name>
    <dbReference type="NCBI Taxonomy" id="307972"/>
    <lineage>
        <taxon>Eukaryota</taxon>
        <taxon>Metazoa</taxon>
        <taxon>Echinodermata</taxon>
        <taxon>Eleutherozoa</taxon>
        <taxon>Echinozoa</taxon>
        <taxon>Holothuroidea</taxon>
        <taxon>Aspidochirotacea</taxon>
        <taxon>Aspidochirotida</taxon>
        <taxon>Stichopodidae</taxon>
        <taxon>Apostichopus</taxon>
    </lineage>
</organism>
<keyword evidence="4" id="KW-0479">Metal-binding</keyword>
<dbReference type="GO" id="GO:0046872">
    <property type="term" value="F:metal ion binding"/>
    <property type="evidence" value="ECO:0007669"/>
    <property type="project" value="UniProtKB-KW"/>
</dbReference>
<accession>A0A2G8KN17</accession>
<protein>
    <submittedName>
        <fullName evidence="8">Putative ribonuclease</fullName>
    </submittedName>
</protein>
<dbReference type="STRING" id="307972.A0A2G8KN17"/>
<evidence type="ECO:0000256" key="1">
    <source>
        <dbReference type="ARBA" id="ARBA00001947"/>
    </source>
</evidence>
<dbReference type="PANTHER" id="PTHR46986:SF1">
    <property type="entry name" value="ENDORIBONUCLEASE YBEY, CHLOROPLASTIC"/>
    <property type="match status" value="1"/>
</dbReference>
<keyword evidence="9" id="KW-1185">Reference proteome</keyword>
<evidence type="ECO:0000256" key="5">
    <source>
        <dbReference type="ARBA" id="ARBA00022759"/>
    </source>
</evidence>
<comment type="cofactor">
    <cofactor evidence="1">
        <name>Zn(2+)</name>
        <dbReference type="ChEBI" id="CHEBI:29105"/>
    </cofactor>
</comment>
<dbReference type="GO" id="GO:0004519">
    <property type="term" value="F:endonuclease activity"/>
    <property type="evidence" value="ECO:0007669"/>
    <property type="project" value="UniProtKB-KW"/>
</dbReference>
<keyword evidence="7" id="KW-0862">Zinc</keyword>
<dbReference type="HAMAP" id="MF_00009">
    <property type="entry name" value="Endoribonucl_YbeY"/>
    <property type="match status" value="1"/>
</dbReference>
<dbReference type="Proteomes" id="UP000230750">
    <property type="component" value="Unassembled WGS sequence"/>
</dbReference>
<dbReference type="OrthoDB" id="27226at2759"/>
<name>A0A2G8KN17_STIJA</name>
<dbReference type="EMBL" id="MRZV01000467">
    <property type="protein sequence ID" value="PIK49416.1"/>
    <property type="molecule type" value="Genomic_DNA"/>
</dbReference>
<evidence type="ECO:0000256" key="3">
    <source>
        <dbReference type="ARBA" id="ARBA00022722"/>
    </source>
</evidence>
<dbReference type="Pfam" id="PF02130">
    <property type="entry name" value="YbeY"/>
    <property type="match status" value="1"/>
</dbReference>
<reference evidence="8 9" key="1">
    <citation type="journal article" date="2017" name="PLoS Biol.">
        <title>The sea cucumber genome provides insights into morphological evolution and visceral regeneration.</title>
        <authorList>
            <person name="Zhang X."/>
            <person name="Sun L."/>
            <person name="Yuan J."/>
            <person name="Sun Y."/>
            <person name="Gao Y."/>
            <person name="Zhang L."/>
            <person name="Li S."/>
            <person name="Dai H."/>
            <person name="Hamel J.F."/>
            <person name="Liu C."/>
            <person name="Yu Y."/>
            <person name="Liu S."/>
            <person name="Lin W."/>
            <person name="Guo K."/>
            <person name="Jin S."/>
            <person name="Xu P."/>
            <person name="Storey K.B."/>
            <person name="Huan P."/>
            <person name="Zhang T."/>
            <person name="Zhou Y."/>
            <person name="Zhang J."/>
            <person name="Lin C."/>
            <person name="Li X."/>
            <person name="Xing L."/>
            <person name="Huo D."/>
            <person name="Sun M."/>
            <person name="Wang L."/>
            <person name="Mercier A."/>
            <person name="Li F."/>
            <person name="Yang H."/>
            <person name="Xiang J."/>
        </authorList>
    </citation>
    <scope>NUCLEOTIDE SEQUENCE [LARGE SCALE GENOMIC DNA]</scope>
    <source>
        <strain evidence="8">Shaxun</strain>
        <tissue evidence="8">Muscle</tissue>
    </source>
</reference>
<gene>
    <name evidence="8" type="ORF">BSL78_13716</name>
</gene>
<dbReference type="SUPFAM" id="SSF55486">
    <property type="entry name" value="Metalloproteases ('zincins'), catalytic domain"/>
    <property type="match status" value="1"/>
</dbReference>
<dbReference type="InterPro" id="IPR023091">
    <property type="entry name" value="MetalPrtase_cat_dom_sf_prd"/>
</dbReference>
<dbReference type="NCBIfam" id="TIGR00043">
    <property type="entry name" value="rRNA maturation RNase YbeY"/>
    <property type="match status" value="1"/>
</dbReference>
<keyword evidence="5" id="KW-0255">Endonuclease</keyword>
<dbReference type="GO" id="GO:0004222">
    <property type="term" value="F:metalloendopeptidase activity"/>
    <property type="evidence" value="ECO:0007669"/>
    <property type="project" value="InterPro"/>
</dbReference>
<evidence type="ECO:0000313" key="8">
    <source>
        <dbReference type="EMBL" id="PIK49416.1"/>
    </source>
</evidence>
<comment type="caution">
    <text evidence="8">The sequence shown here is derived from an EMBL/GenBank/DDBJ whole genome shotgun (WGS) entry which is preliminary data.</text>
</comment>
<dbReference type="PROSITE" id="PS01306">
    <property type="entry name" value="UPF0054"/>
    <property type="match status" value="1"/>
</dbReference>
<keyword evidence="3" id="KW-0540">Nuclease</keyword>